<feature type="compositionally biased region" description="Acidic residues" evidence="1">
    <location>
        <begin position="103"/>
        <end position="120"/>
    </location>
</feature>
<evidence type="ECO:0000256" key="1">
    <source>
        <dbReference type="SAM" id="MobiDB-lite"/>
    </source>
</evidence>
<feature type="region of interest" description="Disordered" evidence="1">
    <location>
        <begin position="94"/>
        <end position="120"/>
    </location>
</feature>
<dbReference type="OrthoDB" id="8443793at2"/>
<dbReference type="Pfam" id="PF02620">
    <property type="entry name" value="YceD"/>
    <property type="match status" value="1"/>
</dbReference>
<dbReference type="AlphaFoldDB" id="A0A328ABD1"/>
<organism evidence="2 3">
    <name type="scientific">Phenylobacterium deserti</name>
    <dbReference type="NCBI Taxonomy" id="1914756"/>
    <lineage>
        <taxon>Bacteria</taxon>
        <taxon>Pseudomonadati</taxon>
        <taxon>Pseudomonadota</taxon>
        <taxon>Alphaproteobacteria</taxon>
        <taxon>Caulobacterales</taxon>
        <taxon>Caulobacteraceae</taxon>
        <taxon>Phenylobacterium</taxon>
    </lineage>
</organism>
<dbReference type="RefSeq" id="WP_111515356.1">
    <property type="nucleotide sequence ID" value="NZ_QFYR01000003.1"/>
</dbReference>
<keyword evidence="3" id="KW-1185">Reference proteome</keyword>
<dbReference type="EMBL" id="QFYR01000003">
    <property type="protein sequence ID" value="RAK52032.1"/>
    <property type="molecule type" value="Genomic_DNA"/>
</dbReference>
<protein>
    <submittedName>
        <fullName evidence="2">DUF177 domain-containing protein</fullName>
    </submittedName>
</protein>
<comment type="caution">
    <text evidence="2">The sequence shown here is derived from an EMBL/GenBank/DDBJ whole genome shotgun (WGS) entry which is preliminary data.</text>
</comment>
<gene>
    <name evidence="2" type="ORF">DJ018_12780</name>
</gene>
<accession>A0A328ABD1</accession>
<proteinExistence type="predicted"/>
<evidence type="ECO:0000313" key="2">
    <source>
        <dbReference type="EMBL" id="RAK52032.1"/>
    </source>
</evidence>
<name>A0A328ABD1_9CAUL</name>
<sequence length="173" mass="19042">MSEAWTDIVKLHELARGPVSVKLEANEAQRAKIARDLALKSLPSLSAEVTVRPWLDGAELSGRFRAVVEQICGVTLEPFEQPLRGDIEIRVVPAGSPHARPDEEGDVELDMESPDPPDVLESDSIDVAAYVVEHLALEIDPFPRKPGAEFDYQPPPEEMSPFAVLKKLQDPEA</sequence>
<dbReference type="Proteomes" id="UP000249725">
    <property type="component" value="Unassembled WGS sequence"/>
</dbReference>
<reference evidence="3" key="1">
    <citation type="submission" date="2018-05" db="EMBL/GenBank/DDBJ databases">
        <authorList>
            <person name="Li X."/>
        </authorList>
    </citation>
    <scope>NUCLEOTIDE SEQUENCE [LARGE SCALE GENOMIC DNA]</scope>
    <source>
        <strain evidence="3">YIM 73061</strain>
    </source>
</reference>
<evidence type="ECO:0000313" key="3">
    <source>
        <dbReference type="Proteomes" id="UP000249725"/>
    </source>
</evidence>
<dbReference type="InterPro" id="IPR003772">
    <property type="entry name" value="YceD"/>
</dbReference>